<keyword evidence="2" id="KW-1185">Reference proteome</keyword>
<reference evidence="1 2" key="2">
    <citation type="journal article" date="2011" name="PLoS Genet.">
        <title>Caenorhabditis briggsae recombinant inbred line genotypes reveal inter-strain incompatibility and the evolution of recombination.</title>
        <authorList>
            <person name="Ross J.A."/>
            <person name="Koboldt D.C."/>
            <person name="Staisch J.E."/>
            <person name="Chamberlin H.M."/>
            <person name="Gupta B.P."/>
            <person name="Miller R.D."/>
            <person name="Baird S.E."/>
            <person name="Haag E.S."/>
        </authorList>
    </citation>
    <scope>NUCLEOTIDE SEQUENCE [LARGE SCALE GENOMIC DNA]</scope>
    <source>
        <strain evidence="1 2">AF16</strain>
    </source>
</reference>
<proteinExistence type="predicted"/>
<sequence length="39" mass="4844">MEKSKKEWVDRKKNYVRVRYQNSFSMTITSTEFWSFSMS</sequence>
<evidence type="ECO:0000313" key="2">
    <source>
        <dbReference type="Proteomes" id="UP000008549"/>
    </source>
</evidence>
<dbReference type="AlphaFoldDB" id="B6IG65"/>
<dbReference type="CTD" id="68918787"/>
<dbReference type="RefSeq" id="XP_045098462.1">
    <property type="nucleotide sequence ID" value="XM_045238647.1"/>
</dbReference>
<organism evidence="1 2">
    <name type="scientific">Caenorhabditis briggsae</name>
    <dbReference type="NCBI Taxonomy" id="6238"/>
    <lineage>
        <taxon>Eukaryota</taxon>
        <taxon>Metazoa</taxon>
        <taxon>Ecdysozoa</taxon>
        <taxon>Nematoda</taxon>
        <taxon>Chromadorea</taxon>
        <taxon>Rhabditida</taxon>
        <taxon>Rhabditina</taxon>
        <taxon>Rhabditomorpha</taxon>
        <taxon>Rhabditoidea</taxon>
        <taxon>Rhabditidae</taxon>
        <taxon>Peloderinae</taxon>
        <taxon>Caenorhabditis</taxon>
    </lineage>
</organism>
<dbReference type="GeneID" id="68918787"/>
<dbReference type="KEGG" id="cbr:CBG_27333"/>
<protein>
    <submittedName>
        <fullName evidence="1">Protein CBG27333</fullName>
    </submittedName>
</protein>
<gene>
    <name evidence="1" type="ORF">CBG27333</name>
    <name evidence="1" type="ORF">CBG_27333</name>
</gene>
<name>B6IG65_CAEBR</name>
<dbReference type="InParanoid" id="B6IG65"/>
<accession>B6IG65</accession>
<dbReference type="Proteomes" id="UP000008549">
    <property type="component" value="Unassembled WGS sequence"/>
</dbReference>
<dbReference type="EMBL" id="HE601419">
    <property type="protein sequence ID" value="CAR98895.1"/>
    <property type="molecule type" value="Genomic_DNA"/>
</dbReference>
<dbReference type="HOGENOM" id="CLU_3320503_0_0_1"/>
<reference evidence="1 2" key="1">
    <citation type="journal article" date="2003" name="PLoS Biol.">
        <title>The genome sequence of Caenorhabditis briggsae: a platform for comparative genomics.</title>
        <authorList>
            <person name="Stein L.D."/>
            <person name="Bao Z."/>
            <person name="Blasiar D."/>
            <person name="Blumenthal T."/>
            <person name="Brent M.R."/>
            <person name="Chen N."/>
            <person name="Chinwalla A."/>
            <person name="Clarke L."/>
            <person name="Clee C."/>
            <person name="Coghlan A."/>
            <person name="Coulson A."/>
            <person name="D'Eustachio P."/>
            <person name="Fitch D.H."/>
            <person name="Fulton L.A."/>
            <person name="Fulton R.E."/>
            <person name="Griffiths-Jones S."/>
            <person name="Harris T.W."/>
            <person name="Hillier L.W."/>
            <person name="Kamath R."/>
            <person name="Kuwabara P.E."/>
            <person name="Mardis E.R."/>
            <person name="Marra M.A."/>
            <person name="Miner T.L."/>
            <person name="Minx P."/>
            <person name="Mullikin J.C."/>
            <person name="Plumb R.W."/>
            <person name="Rogers J."/>
            <person name="Schein J.E."/>
            <person name="Sohrmann M."/>
            <person name="Spieth J."/>
            <person name="Stajich J.E."/>
            <person name="Wei C."/>
            <person name="Willey D."/>
            <person name="Wilson R.K."/>
            <person name="Durbin R."/>
            <person name="Waterston R.H."/>
        </authorList>
    </citation>
    <scope>NUCLEOTIDE SEQUENCE [LARGE SCALE GENOMIC DNA]</scope>
    <source>
        <strain evidence="1 2">AF16</strain>
    </source>
</reference>
<evidence type="ECO:0000313" key="1">
    <source>
        <dbReference type="EMBL" id="CAR98895.1"/>
    </source>
</evidence>